<dbReference type="Gene3D" id="3.90.550.10">
    <property type="entry name" value="Spore Coat Polysaccharide Biosynthesis Protein SpsA, Chain A"/>
    <property type="match status" value="1"/>
</dbReference>
<dbReference type="Proteomes" id="UP000198382">
    <property type="component" value="Unassembled WGS sequence"/>
</dbReference>
<keyword evidence="3" id="KW-1185">Reference proteome</keyword>
<evidence type="ECO:0000313" key="2">
    <source>
        <dbReference type="EMBL" id="OXA81441.1"/>
    </source>
</evidence>
<comment type="caution">
    <text evidence="2">The sequence shown here is derived from an EMBL/GenBank/DDBJ whole genome shotgun (WGS) entry which is preliminary data.</text>
</comment>
<protein>
    <recommendedName>
        <fullName evidence="1">Glycosyltransferase 2-like domain-containing protein</fullName>
    </recommendedName>
</protein>
<dbReference type="PANTHER" id="PTHR43179:SF7">
    <property type="entry name" value="RHAMNOSYLTRANSFERASE WBBL"/>
    <property type="match status" value="1"/>
</dbReference>
<proteinExistence type="predicted"/>
<dbReference type="InterPro" id="IPR029044">
    <property type="entry name" value="Nucleotide-diphossugar_trans"/>
</dbReference>
<dbReference type="InterPro" id="IPR001173">
    <property type="entry name" value="Glyco_trans_2-like"/>
</dbReference>
<dbReference type="EMBL" id="MUGV01000007">
    <property type="protein sequence ID" value="OXA81441.1"/>
    <property type="molecule type" value="Genomic_DNA"/>
</dbReference>
<organism evidence="2 3">
    <name type="scientific">Flavobacterium frigidimaris</name>
    <dbReference type="NCBI Taxonomy" id="262320"/>
    <lineage>
        <taxon>Bacteria</taxon>
        <taxon>Pseudomonadati</taxon>
        <taxon>Bacteroidota</taxon>
        <taxon>Flavobacteriia</taxon>
        <taxon>Flavobacteriales</taxon>
        <taxon>Flavobacteriaceae</taxon>
        <taxon>Flavobacterium</taxon>
    </lineage>
</organism>
<dbReference type="SUPFAM" id="SSF53448">
    <property type="entry name" value="Nucleotide-diphospho-sugar transferases"/>
    <property type="match status" value="1"/>
</dbReference>
<dbReference type="PANTHER" id="PTHR43179">
    <property type="entry name" value="RHAMNOSYLTRANSFERASE WBBL"/>
    <property type="match status" value="1"/>
</dbReference>
<dbReference type="RefSeq" id="WP_074659401.1">
    <property type="nucleotide sequence ID" value="NZ_MUGV01000007.1"/>
</dbReference>
<evidence type="ECO:0000259" key="1">
    <source>
        <dbReference type="Pfam" id="PF00535"/>
    </source>
</evidence>
<name>A0ABX4BVJ8_FLAFR</name>
<evidence type="ECO:0000313" key="3">
    <source>
        <dbReference type="Proteomes" id="UP000198382"/>
    </source>
</evidence>
<sequence>MKCFVSIIIVNYKTKDLLVDCILSIYEKTEDLDFEIIIVDNDSCDGSEQLIINKFPEINFIQSGSNLGFGRANNLGIHQAKGDYIFFLNSDTILLNNAVTILSNYLDQNIDVAICGANLYDEHKNPTNSFNQLMPGLYTDADVLLGGFFSKILHGKNIIFNYSERNLILNGYVTGADMMVRKDVLDKVGFFDQDFFMYYEETELTWRIKREGYLVVSVPDAKIVHLEGASEIIKENTMRRIIKSKYLYFEKTNKKGLIKISFVLFLLTAWSRIALFKIKGNQERISYWLSCLKLNHQEYSLYKESKN</sequence>
<feature type="domain" description="Glycosyltransferase 2-like" evidence="1">
    <location>
        <begin position="6"/>
        <end position="143"/>
    </location>
</feature>
<reference evidence="2 3" key="1">
    <citation type="submission" date="2016-11" db="EMBL/GenBank/DDBJ databases">
        <title>Whole genomes of Flavobacteriaceae.</title>
        <authorList>
            <person name="Stine C."/>
            <person name="Li C."/>
            <person name="Tadesse D."/>
        </authorList>
    </citation>
    <scope>NUCLEOTIDE SEQUENCE [LARGE SCALE GENOMIC DNA]</scope>
    <source>
        <strain evidence="2 3">DSM 15937</strain>
    </source>
</reference>
<gene>
    <name evidence="2" type="ORF">B0A65_04065</name>
</gene>
<accession>A0ABX4BVJ8</accession>
<dbReference type="Pfam" id="PF00535">
    <property type="entry name" value="Glycos_transf_2"/>
    <property type="match status" value="1"/>
</dbReference>
<dbReference type="CDD" id="cd04186">
    <property type="entry name" value="GT_2_like_c"/>
    <property type="match status" value="1"/>
</dbReference>